<dbReference type="Gene3D" id="2.60.40.150">
    <property type="entry name" value="C2 domain"/>
    <property type="match status" value="1"/>
</dbReference>
<dbReference type="OrthoDB" id="6235726at2759"/>
<evidence type="ECO:0000256" key="1">
    <source>
        <dbReference type="SAM" id="Coils"/>
    </source>
</evidence>
<name>A0A8J4WKP5_9TREM</name>
<evidence type="ECO:0000313" key="4">
    <source>
        <dbReference type="EMBL" id="KAF5405501.1"/>
    </source>
</evidence>
<sequence>MLDMSIPKGVSIIVKCAENLEYSVPGSKKSAKTRKWCVVFIGGKKKMVTDMIDAQDGCPVWNSEVSIDLVTPVDPVVMLVLDGERRHIGQVVIPLAQVPRTGPPNFDASRLHYSELEPTKKNSTPRGRLVYWIWATSYWPPGTKLEAKSKSIKGSLSHLGRSKSKLQTSYGAPSIGGGLDDRNSTFSSDDRYSRPPSMVSGAYSESNLSGQTSFMGTSNPSQSMGAGNGLGLSPSTGGWNNSVGNVGGASLFQGSQLGGTGSSYNPLAGCDDDGSVTGIPRLRSDASSNAGAFGRPPVYQSSLQLRQSQGDLYAESIGDAGTGKHKGLLKKMKHRFSKSTQNLTKSAAKKAGGDKIYGDTRGSVLSVASSRDSTSGGIARLANGSVISLSRDSYLPDGSTRTVGAEEVGNMASNSPFQSRKPDQSGFQLRSEASTESANRLFGSPQTTNVGSWGLHAEERPKKPLEEMSHREIMNYAMQLERSSQVSRAEVVRVQSERDELVKKVESTEKDLDKVRCALADLRFRLLTAGLTDFLELPPSPGKTASLQLGTSSNDLYDDGWHAKSTGGMETSRGPHSVIGDAPQPTFLDKLTALTAHTRKLGGAPTAASHEEPPMPVAPTPVTDWW</sequence>
<dbReference type="AlphaFoldDB" id="A0A8J4WKP5"/>
<accession>A0A8J4WKP5</accession>
<proteinExistence type="predicted"/>
<dbReference type="Proteomes" id="UP000748531">
    <property type="component" value="Unassembled WGS sequence"/>
</dbReference>
<dbReference type="CDD" id="cd00030">
    <property type="entry name" value="C2"/>
    <property type="match status" value="1"/>
</dbReference>
<feature type="region of interest" description="Disordered" evidence="2">
    <location>
        <begin position="163"/>
        <end position="229"/>
    </location>
</feature>
<comment type="caution">
    <text evidence="4">The sequence shown here is derived from an EMBL/GenBank/DDBJ whole genome shotgun (WGS) entry which is preliminary data.</text>
</comment>
<evidence type="ECO:0000259" key="3">
    <source>
        <dbReference type="SMART" id="SM00239"/>
    </source>
</evidence>
<reference evidence="4" key="1">
    <citation type="submission" date="2019-05" db="EMBL/GenBank/DDBJ databases">
        <title>Annotation for the trematode Paragonimus heterotremus.</title>
        <authorList>
            <person name="Choi Y.-J."/>
        </authorList>
    </citation>
    <scope>NUCLEOTIDE SEQUENCE</scope>
    <source>
        <strain evidence="4">LC</strain>
    </source>
</reference>
<dbReference type="SMART" id="SM00239">
    <property type="entry name" value="C2"/>
    <property type="match status" value="1"/>
</dbReference>
<evidence type="ECO:0000256" key="2">
    <source>
        <dbReference type="SAM" id="MobiDB-lite"/>
    </source>
</evidence>
<feature type="region of interest" description="Disordered" evidence="2">
    <location>
        <begin position="602"/>
        <end position="626"/>
    </location>
</feature>
<dbReference type="InterPro" id="IPR000008">
    <property type="entry name" value="C2_dom"/>
</dbReference>
<feature type="coiled-coil region" evidence="1">
    <location>
        <begin position="491"/>
        <end position="518"/>
    </location>
</feature>
<keyword evidence="5" id="KW-1185">Reference proteome</keyword>
<feature type="domain" description="C2" evidence="3">
    <location>
        <begin position="9"/>
        <end position="107"/>
    </location>
</feature>
<dbReference type="InterPro" id="IPR035892">
    <property type="entry name" value="C2_domain_sf"/>
</dbReference>
<feature type="compositionally biased region" description="Basic and acidic residues" evidence="2">
    <location>
        <begin position="179"/>
        <end position="193"/>
    </location>
</feature>
<dbReference type="SUPFAM" id="SSF49562">
    <property type="entry name" value="C2 domain (Calcium/lipid-binding domain, CaLB)"/>
    <property type="match status" value="1"/>
</dbReference>
<protein>
    <recommendedName>
        <fullName evidence="3">C2 domain-containing protein</fullName>
    </recommendedName>
</protein>
<feature type="compositionally biased region" description="Polar residues" evidence="2">
    <location>
        <begin position="203"/>
        <end position="225"/>
    </location>
</feature>
<organism evidence="4 5">
    <name type="scientific">Paragonimus heterotremus</name>
    <dbReference type="NCBI Taxonomy" id="100268"/>
    <lineage>
        <taxon>Eukaryota</taxon>
        <taxon>Metazoa</taxon>
        <taxon>Spiralia</taxon>
        <taxon>Lophotrochozoa</taxon>
        <taxon>Platyhelminthes</taxon>
        <taxon>Trematoda</taxon>
        <taxon>Digenea</taxon>
        <taxon>Plagiorchiida</taxon>
        <taxon>Troglotremata</taxon>
        <taxon>Troglotrematidae</taxon>
        <taxon>Paragonimus</taxon>
    </lineage>
</organism>
<evidence type="ECO:0000313" key="5">
    <source>
        <dbReference type="Proteomes" id="UP000748531"/>
    </source>
</evidence>
<gene>
    <name evidence="4" type="ORF">PHET_00715</name>
</gene>
<dbReference type="EMBL" id="LUCH01000304">
    <property type="protein sequence ID" value="KAF5405501.1"/>
    <property type="molecule type" value="Genomic_DNA"/>
</dbReference>
<feature type="compositionally biased region" description="Polar residues" evidence="2">
    <location>
        <begin position="425"/>
        <end position="451"/>
    </location>
</feature>
<keyword evidence="1" id="KW-0175">Coiled coil</keyword>
<feature type="region of interest" description="Disordered" evidence="2">
    <location>
        <begin position="396"/>
        <end position="464"/>
    </location>
</feature>